<evidence type="ECO:0000256" key="3">
    <source>
        <dbReference type="ARBA" id="ARBA00022490"/>
    </source>
</evidence>
<dbReference type="InterPro" id="IPR004328">
    <property type="entry name" value="BRO1_dom"/>
</dbReference>
<protein>
    <recommendedName>
        <fullName evidence="5">BRO domain-containing protein 1</fullName>
    </recommendedName>
</protein>
<dbReference type="OrthoDB" id="2141925at2759"/>
<feature type="coiled-coil region" evidence="6">
    <location>
        <begin position="589"/>
        <end position="620"/>
    </location>
</feature>
<sequence>MSLSPMISVPMKATNEVDWIAPLKSYIKESYGDDPERYAEECATLNRLRQDMRGAGKESTSGRDMLYRYYGQLELLDLRFPVDEQHIKIAFTWFDAFTQKPTTQYSLAFEKASVIFNISAVLSCYAVYQNRGEEALLKIAYHSLQASAGMYTYINENFLHAPSFDLSRETVKSLISIMLAQAQEVFLEKQVADQKKPGLLAKLASQAGYLYGQSIEGVQDNVNRAIFEKVWLTMVQIKASLLDSIAQYYQSLVDNESKQHGIAIGRLQVAETLAKEAERQARSFPSSVPVNSNLSADCGSILHDMSKRHLSTVQDKLRETVRENDYIYHHVVPAEASLAPIAKMSAAKAIPVTELYAGLDMQRITGSDLFAKIVPLAVTESASLYDEEKAKLIRAETEKVDVANGEMAASLDYLRLPGALQILKGGFEPDVMPDEDFRQWCCDVADHDNPAEIFARLRKEKESIVAMLDDVSKQLDLEEITCEKMRATYEGEWNQQPSARSTTTLRSDVRKYREALDEAAKSDGQLATSLRQHENEIDEMRRAAQEGTVDQLFQNAVTRAHVRGSHAISPLETEPNLLDTDFGESAPSVKDQINKVEEILKKLNLIKRERNQVLKDLKEKVHNDDISQVLILNKKSIANYENQLFEQELEKFIPHQNRLLQAIHKQSQLMKELTVKFNDLLQDKQVRSEQSKYEAVQRQRSSVMLKYKRAYQEFLDMESGLQGAKIWYSDTRETVESLQKNVETFVLNRRAEGAQLLQQIQENRTASKSSQAELEQERLRELMGRMTVELPALPTPQTPTAGRPTSAATPAAIPVVGQSPRYPQTMFQGQQYQVPTSPPAHQAQYPGYSSPPPPSTFSPPTYNPSQYGPTTGPTSPPANQTSFGGGYMPQSPPPNQASFGQQPHQNKPHPMYGNYVGAQAQPHLQQPHQQSQPQQHQYQHQHQQPQVQPQPQVHQQQAPPQPQSGYVPPGFVPPPPPPGPPPLGPQQTFHYQDYNGQGGQTHEQRPLSSQTQSANDPWAGLHLWK</sequence>
<comment type="caution">
    <text evidence="9">The sequence shown here is derived from an EMBL/GenBank/DDBJ whole genome shotgun (WGS) entry which is preliminary data.</text>
</comment>
<organism evidence="9 10">
    <name type="scientific">Claviceps pazoutovae</name>
    <dbReference type="NCBI Taxonomy" id="1649127"/>
    <lineage>
        <taxon>Eukaryota</taxon>
        <taxon>Fungi</taxon>
        <taxon>Dikarya</taxon>
        <taxon>Ascomycota</taxon>
        <taxon>Pezizomycotina</taxon>
        <taxon>Sordariomycetes</taxon>
        <taxon>Hypocreomycetidae</taxon>
        <taxon>Hypocreales</taxon>
        <taxon>Clavicipitaceae</taxon>
        <taxon>Claviceps</taxon>
    </lineage>
</organism>
<dbReference type="SMART" id="SM01041">
    <property type="entry name" value="BRO1"/>
    <property type="match status" value="1"/>
</dbReference>
<evidence type="ECO:0000256" key="5">
    <source>
        <dbReference type="ARBA" id="ARBA00041284"/>
    </source>
</evidence>
<comment type="subcellular location">
    <subcellularLocation>
        <location evidence="2">Cytoplasm</location>
    </subcellularLocation>
    <subcellularLocation>
        <location evidence="1">Endosome</location>
    </subcellularLocation>
</comment>
<dbReference type="CDD" id="cd09242">
    <property type="entry name" value="BRO1_ScBro1_like"/>
    <property type="match status" value="1"/>
</dbReference>
<evidence type="ECO:0000259" key="8">
    <source>
        <dbReference type="PROSITE" id="PS51180"/>
    </source>
</evidence>
<feature type="compositionally biased region" description="Polar residues" evidence="7">
    <location>
        <begin position="896"/>
        <end position="905"/>
    </location>
</feature>
<feature type="region of interest" description="Disordered" evidence="7">
    <location>
        <begin position="830"/>
        <end position="1025"/>
    </location>
</feature>
<name>A0A9P7MIF0_9HYPO</name>
<evidence type="ECO:0000313" key="10">
    <source>
        <dbReference type="Proteomes" id="UP000706124"/>
    </source>
</evidence>
<dbReference type="AlphaFoldDB" id="A0A9P7MIF0"/>
<dbReference type="PROSITE" id="PS51180">
    <property type="entry name" value="BRO1"/>
    <property type="match status" value="1"/>
</dbReference>
<feature type="domain" description="BRO1" evidence="8">
    <location>
        <begin position="5"/>
        <end position="407"/>
    </location>
</feature>
<dbReference type="CDD" id="cd09237">
    <property type="entry name" value="V_ScBro1_like"/>
    <property type="match status" value="1"/>
</dbReference>
<feature type="compositionally biased region" description="Polar residues" evidence="7">
    <location>
        <begin position="1006"/>
        <end position="1015"/>
    </location>
</feature>
<dbReference type="Pfam" id="PF03097">
    <property type="entry name" value="BRO1"/>
    <property type="match status" value="1"/>
</dbReference>
<evidence type="ECO:0000256" key="1">
    <source>
        <dbReference type="ARBA" id="ARBA00004177"/>
    </source>
</evidence>
<feature type="compositionally biased region" description="Polar residues" evidence="7">
    <location>
        <begin position="866"/>
        <end position="882"/>
    </location>
</feature>
<dbReference type="EMBL" id="SRPO01000035">
    <property type="protein sequence ID" value="KAG5946292.1"/>
    <property type="molecule type" value="Genomic_DNA"/>
</dbReference>
<dbReference type="PANTHER" id="PTHR23030:SF30">
    <property type="entry name" value="TYROSINE-PROTEIN PHOSPHATASE NON-RECEPTOR TYPE 23"/>
    <property type="match status" value="1"/>
</dbReference>
<dbReference type="Gene3D" id="1.20.120.560">
    <property type="entry name" value="alix/aip1 in complex with the ypdl late domain"/>
    <property type="match status" value="1"/>
</dbReference>
<dbReference type="Pfam" id="PF13949">
    <property type="entry name" value="ALIX_LYPXL_bnd"/>
    <property type="match status" value="1"/>
</dbReference>
<dbReference type="GO" id="GO:0043328">
    <property type="term" value="P:protein transport to vacuole involved in ubiquitin-dependent protein catabolic process via the multivesicular body sorting pathway"/>
    <property type="evidence" value="ECO:0007669"/>
    <property type="project" value="TreeGrafter"/>
</dbReference>
<dbReference type="Gene3D" id="1.20.140.50">
    <property type="entry name" value="alix/aip1 like domains"/>
    <property type="match status" value="1"/>
</dbReference>
<dbReference type="GO" id="GO:0005768">
    <property type="term" value="C:endosome"/>
    <property type="evidence" value="ECO:0007669"/>
    <property type="project" value="UniProtKB-SubCell"/>
</dbReference>
<reference evidence="9 10" key="1">
    <citation type="journal article" date="2020" name="bioRxiv">
        <title>Whole genome comparisons of ergot fungi reveals the divergence and evolution of species within the genus Claviceps are the result of varying mechanisms driving genome evolution and host range expansion.</title>
        <authorList>
            <person name="Wyka S.A."/>
            <person name="Mondo S.J."/>
            <person name="Liu M."/>
            <person name="Dettman J."/>
            <person name="Nalam V."/>
            <person name="Broders K.D."/>
        </authorList>
    </citation>
    <scope>NUCLEOTIDE SEQUENCE [LARGE SCALE GENOMIC DNA]</scope>
    <source>
        <strain evidence="9 10">CCC 1485</strain>
    </source>
</reference>
<keyword evidence="4" id="KW-0967">Endosome</keyword>
<keyword evidence="3" id="KW-0963">Cytoplasm</keyword>
<keyword evidence="10" id="KW-1185">Reference proteome</keyword>
<evidence type="ECO:0000313" key="9">
    <source>
        <dbReference type="EMBL" id="KAG5946292.1"/>
    </source>
</evidence>
<proteinExistence type="predicted"/>
<keyword evidence="6" id="KW-0175">Coiled coil</keyword>
<dbReference type="PANTHER" id="PTHR23030">
    <property type="entry name" value="PCD6 INTERACTING PROTEIN-RELATED"/>
    <property type="match status" value="1"/>
</dbReference>
<dbReference type="InterPro" id="IPR025304">
    <property type="entry name" value="ALIX_V_dom"/>
</dbReference>
<feature type="compositionally biased region" description="Pro residues" evidence="7">
    <location>
        <begin position="970"/>
        <end position="984"/>
    </location>
</feature>
<dbReference type="InterPro" id="IPR038499">
    <property type="entry name" value="BRO1_sf"/>
</dbReference>
<evidence type="ECO:0000256" key="2">
    <source>
        <dbReference type="ARBA" id="ARBA00004496"/>
    </source>
</evidence>
<evidence type="ECO:0000256" key="4">
    <source>
        <dbReference type="ARBA" id="ARBA00022753"/>
    </source>
</evidence>
<accession>A0A9P7MIF0</accession>
<dbReference type="Gene3D" id="1.25.40.280">
    <property type="entry name" value="alix/aip1 like domains"/>
    <property type="match status" value="1"/>
</dbReference>
<evidence type="ECO:0000256" key="7">
    <source>
        <dbReference type="SAM" id="MobiDB-lite"/>
    </source>
</evidence>
<gene>
    <name evidence="9" type="primary">BRO1</name>
    <name evidence="9" type="ORF">E4U60_004289</name>
</gene>
<evidence type="ECO:0000256" key="6">
    <source>
        <dbReference type="SAM" id="Coils"/>
    </source>
</evidence>
<feature type="compositionally biased region" description="Low complexity" evidence="7">
    <location>
        <begin position="919"/>
        <end position="958"/>
    </location>
</feature>
<dbReference type="Proteomes" id="UP000706124">
    <property type="component" value="Unassembled WGS sequence"/>
</dbReference>